<organism evidence="1 2">
    <name type="scientific">Protopolystoma xenopodis</name>
    <dbReference type="NCBI Taxonomy" id="117903"/>
    <lineage>
        <taxon>Eukaryota</taxon>
        <taxon>Metazoa</taxon>
        <taxon>Spiralia</taxon>
        <taxon>Lophotrochozoa</taxon>
        <taxon>Platyhelminthes</taxon>
        <taxon>Monogenea</taxon>
        <taxon>Polyopisthocotylea</taxon>
        <taxon>Polystomatidea</taxon>
        <taxon>Polystomatidae</taxon>
        <taxon>Protopolystoma</taxon>
    </lineage>
</organism>
<evidence type="ECO:0000313" key="1">
    <source>
        <dbReference type="EMBL" id="VEL27243.1"/>
    </source>
</evidence>
<gene>
    <name evidence="1" type="ORF">PXEA_LOCUS20683</name>
</gene>
<sequence length="102" mass="11606">METDEVFFCHIRKDHESQGVPIDFIQHEQPVDLMIRLISSQSDLEAVQPNSNALTNLSSSTLLPRRCPDLHAFRTSLWQSLTPDLAGKKTKVLTPLLIRLVR</sequence>
<accession>A0A3S5C0D1</accession>
<comment type="caution">
    <text evidence="1">The sequence shown here is derived from an EMBL/GenBank/DDBJ whole genome shotgun (WGS) entry which is preliminary data.</text>
</comment>
<proteinExistence type="predicted"/>
<dbReference type="AlphaFoldDB" id="A0A3S5C0D1"/>
<name>A0A3S5C0D1_9PLAT</name>
<protein>
    <submittedName>
        <fullName evidence="1">Uncharacterized protein</fullName>
    </submittedName>
</protein>
<keyword evidence="2" id="KW-1185">Reference proteome</keyword>
<reference evidence="1" key="1">
    <citation type="submission" date="2018-11" db="EMBL/GenBank/DDBJ databases">
        <authorList>
            <consortium name="Pathogen Informatics"/>
        </authorList>
    </citation>
    <scope>NUCLEOTIDE SEQUENCE</scope>
</reference>
<dbReference type="EMBL" id="CAAALY010085872">
    <property type="protein sequence ID" value="VEL27243.1"/>
    <property type="molecule type" value="Genomic_DNA"/>
</dbReference>
<evidence type="ECO:0000313" key="2">
    <source>
        <dbReference type="Proteomes" id="UP000784294"/>
    </source>
</evidence>
<dbReference type="Proteomes" id="UP000784294">
    <property type="component" value="Unassembled WGS sequence"/>
</dbReference>